<sequence length="194" mass="21780">MLRRWGRINVFAQYGIHILKKGLTTDQIQSLPHQKLSVVPVDQTSCSICLEDYHVGDDVRLLQPCGHLFHKSCIDIWLLRNAVCPNCKGSIFCPSSSSSSSTQCSGNSSERDCEEGERPSHLSGHPNTEQRNSSAGIHPREGVDDLPFYRGREAYADSDDIFDEEAWIGEDPSSSSRNFHSPLRYVLREDSSRL</sequence>
<dbReference type="PANTHER" id="PTHR45931">
    <property type="entry name" value="SI:CH211-59O9.10"/>
    <property type="match status" value="1"/>
</dbReference>
<organism evidence="7 8">
    <name type="scientific">Cystoisospora suis</name>
    <dbReference type="NCBI Taxonomy" id="483139"/>
    <lineage>
        <taxon>Eukaryota</taxon>
        <taxon>Sar</taxon>
        <taxon>Alveolata</taxon>
        <taxon>Apicomplexa</taxon>
        <taxon>Conoidasida</taxon>
        <taxon>Coccidia</taxon>
        <taxon>Eucoccidiorida</taxon>
        <taxon>Eimeriorina</taxon>
        <taxon>Sarcocystidae</taxon>
        <taxon>Cystoisospora</taxon>
    </lineage>
</organism>
<dbReference type="Pfam" id="PF13639">
    <property type="entry name" value="zf-RING_2"/>
    <property type="match status" value="1"/>
</dbReference>
<proteinExistence type="predicted"/>
<evidence type="ECO:0000259" key="6">
    <source>
        <dbReference type="PROSITE" id="PS50089"/>
    </source>
</evidence>
<comment type="caution">
    <text evidence="7">The sequence shown here is derived from an EMBL/GenBank/DDBJ whole genome shotgun (WGS) entry which is preliminary data.</text>
</comment>
<feature type="domain" description="RING-type" evidence="6">
    <location>
        <begin position="46"/>
        <end position="88"/>
    </location>
</feature>
<dbReference type="OrthoDB" id="8062037at2759"/>
<evidence type="ECO:0000256" key="5">
    <source>
        <dbReference type="SAM" id="MobiDB-lite"/>
    </source>
</evidence>
<dbReference type="InterPro" id="IPR001841">
    <property type="entry name" value="Znf_RING"/>
</dbReference>
<feature type="compositionally biased region" description="Polar residues" evidence="5">
    <location>
        <begin position="125"/>
        <end position="135"/>
    </location>
</feature>
<dbReference type="GO" id="GO:0005634">
    <property type="term" value="C:nucleus"/>
    <property type="evidence" value="ECO:0007669"/>
    <property type="project" value="TreeGrafter"/>
</dbReference>
<keyword evidence="8" id="KW-1185">Reference proteome</keyword>
<dbReference type="InterPro" id="IPR051834">
    <property type="entry name" value="RING_finger_E3_ligase"/>
</dbReference>
<evidence type="ECO:0000256" key="3">
    <source>
        <dbReference type="ARBA" id="ARBA00022833"/>
    </source>
</evidence>
<keyword evidence="2 4" id="KW-0863">Zinc-finger</keyword>
<dbReference type="PROSITE" id="PS50089">
    <property type="entry name" value="ZF_RING_2"/>
    <property type="match status" value="1"/>
</dbReference>
<evidence type="ECO:0000256" key="2">
    <source>
        <dbReference type="ARBA" id="ARBA00022771"/>
    </source>
</evidence>
<feature type="region of interest" description="Disordered" evidence="5">
    <location>
        <begin position="93"/>
        <end position="149"/>
    </location>
</feature>
<dbReference type="PANTHER" id="PTHR45931:SF3">
    <property type="entry name" value="RING ZINC FINGER-CONTAINING PROTEIN"/>
    <property type="match status" value="1"/>
</dbReference>
<dbReference type="GO" id="GO:0008270">
    <property type="term" value="F:zinc ion binding"/>
    <property type="evidence" value="ECO:0007669"/>
    <property type="project" value="UniProtKB-KW"/>
</dbReference>
<dbReference type="VEuPathDB" id="ToxoDB:CSUI_009821"/>
<protein>
    <submittedName>
        <fullName evidence="7">Zinc c3hc4 type (Ring finger) domain-containing protein</fullName>
    </submittedName>
</protein>
<dbReference type="InterPro" id="IPR013083">
    <property type="entry name" value="Znf_RING/FYVE/PHD"/>
</dbReference>
<name>A0A2C6KIQ1_9APIC</name>
<dbReference type="CDD" id="cd16454">
    <property type="entry name" value="RING-H2_PA-TM-RING"/>
    <property type="match status" value="1"/>
</dbReference>
<feature type="compositionally biased region" description="Low complexity" evidence="5">
    <location>
        <begin position="95"/>
        <end position="108"/>
    </location>
</feature>
<reference evidence="7 8" key="1">
    <citation type="journal article" date="2017" name="Int. J. Parasitol.">
        <title>The genome of the protozoan parasite Cystoisospora suis and a reverse vaccinology approach to identify vaccine candidates.</title>
        <authorList>
            <person name="Palmieri N."/>
            <person name="Shrestha A."/>
            <person name="Ruttkowski B."/>
            <person name="Beck T."/>
            <person name="Vogl C."/>
            <person name="Tomley F."/>
            <person name="Blake D.P."/>
            <person name="Joachim A."/>
        </authorList>
    </citation>
    <scope>NUCLEOTIDE SEQUENCE [LARGE SCALE GENOMIC DNA]</scope>
    <source>
        <strain evidence="7 8">Wien I</strain>
    </source>
</reference>
<dbReference type="GeneID" id="94433141"/>
<dbReference type="AlphaFoldDB" id="A0A2C6KIQ1"/>
<dbReference type="GO" id="GO:0006511">
    <property type="term" value="P:ubiquitin-dependent protein catabolic process"/>
    <property type="evidence" value="ECO:0007669"/>
    <property type="project" value="TreeGrafter"/>
</dbReference>
<keyword evidence="1" id="KW-0479">Metal-binding</keyword>
<dbReference type="RefSeq" id="XP_067918094.1">
    <property type="nucleotide sequence ID" value="XM_068069930.1"/>
</dbReference>
<evidence type="ECO:0000313" key="8">
    <source>
        <dbReference type="Proteomes" id="UP000221165"/>
    </source>
</evidence>
<gene>
    <name evidence="7" type="ORF">CSUI_009821</name>
</gene>
<keyword evidence="3" id="KW-0862">Zinc</keyword>
<evidence type="ECO:0000256" key="1">
    <source>
        <dbReference type="ARBA" id="ARBA00022723"/>
    </source>
</evidence>
<dbReference type="SUPFAM" id="SSF57850">
    <property type="entry name" value="RING/U-box"/>
    <property type="match status" value="1"/>
</dbReference>
<dbReference type="SMART" id="SM00184">
    <property type="entry name" value="RING"/>
    <property type="match status" value="1"/>
</dbReference>
<dbReference type="Gene3D" id="3.30.40.10">
    <property type="entry name" value="Zinc/RING finger domain, C3HC4 (zinc finger)"/>
    <property type="match status" value="1"/>
</dbReference>
<dbReference type="Proteomes" id="UP000221165">
    <property type="component" value="Unassembled WGS sequence"/>
</dbReference>
<accession>A0A2C6KIQ1</accession>
<dbReference type="EMBL" id="MIGC01006111">
    <property type="protein sequence ID" value="PHJ16365.1"/>
    <property type="molecule type" value="Genomic_DNA"/>
</dbReference>
<dbReference type="GO" id="GO:0061630">
    <property type="term" value="F:ubiquitin protein ligase activity"/>
    <property type="evidence" value="ECO:0007669"/>
    <property type="project" value="TreeGrafter"/>
</dbReference>
<evidence type="ECO:0000313" key="7">
    <source>
        <dbReference type="EMBL" id="PHJ16365.1"/>
    </source>
</evidence>
<evidence type="ECO:0000256" key="4">
    <source>
        <dbReference type="PROSITE-ProRule" id="PRU00175"/>
    </source>
</evidence>